<accession>A0A1X2I6N4</accession>
<dbReference type="PROSITE" id="PS00678">
    <property type="entry name" value="WD_REPEATS_1"/>
    <property type="match status" value="2"/>
</dbReference>
<protein>
    <submittedName>
        <fullName evidence="6">WD40-repeat-containing domain protein</fullName>
    </submittedName>
</protein>
<organism evidence="6 7">
    <name type="scientific">Absidia repens</name>
    <dbReference type="NCBI Taxonomy" id="90262"/>
    <lineage>
        <taxon>Eukaryota</taxon>
        <taxon>Fungi</taxon>
        <taxon>Fungi incertae sedis</taxon>
        <taxon>Mucoromycota</taxon>
        <taxon>Mucoromycotina</taxon>
        <taxon>Mucoromycetes</taxon>
        <taxon>Mucorales</taxon>
        <taxon>Cunninghamellaceae</taxon>
        <taxon>Absidia</taxon>
    </lineage>
</organism>
<dbReference type="InterPro" id="IPR036322">
    <property type="entry name" value="WD40_repeat_dom_sf"/>
</dbReference>
<dbReference type="GO" id="GO:0010992">
    <property type="term" value="P:ubiquitin recycling"/>
    <property type="evidence" value="ECO:0007669"/>
    <property type="project" value="TreeGrafter"/>
</dbReference>
<feature type="compositionally biased region" description="Acidic residues" evidence="4">
    <location>
        <begin position="366"/>
        <end position="382"/>
    </location>
</feature>
<dbReference type="PROSITE" id="PS50294">
    <property type="entry name" value="WD_REPEATS_REGION"/>
    <property type="match status" value="3"/>
</dbReference>
<feature type="repeat" description="WD" evidence="3">
    <location>
        <begin position="533"/>
        <end position="552"/>
    </location>
</feature>
<dbReference type="STRING" id="90262.A0A1X2I6N4"/>
<dbReference type="PANTHER" id="PTHR19849:SF1">
    <property type="entry name" value="F-BOX_WD REPEAT-CONTAINING PROTEIN 7"/>
    <property type="match status" value="1"/>
</dbReference>
<dbReference type="Pfam" id="PF00400">
    <property type="entry name" value="WD40"/>
    <property type="match status" value="7"/>
</dbReference>
<dbReference type="GO" id="GO:0005634">
    <property type="term" value="C:nucleus"/>
    <property type="evidence" value="ECO:0007669"/>
    <property type="project" value="TreeGrafter"/>
</dbReference>
<dbReference type="InterPro" id="IPR019775">
    <property type="entry name" value="WD40_repeat_CS"/>
</dbReference>
<dbReference type="EMBL" id="MCGE01000024">
    <property type="protein sequence ID" value="ORZ10493.1"/>
    <property type="molecule type" value="Genomic_DNA"/>
</dbReference>
<dbReference type="PRINTS" id="PR00320">
    <property type="entry name" value="GPROTEINBRPT"/>
</dbReference>
<dbReference type="InterPro" id="IPR015943">
    <property type="entry name" value="WD40/YVTN_repeat-like_dom_sf"/>
</dbReference>
<feature type="region of interest" description="Disordered" evidence="4">
    <location>
        <begin position="310"/>
        <end position="336"/>
    </location>
</feature>
<evidence type="ECO:0000313" key="6">
    <source>
        <dbReference type="EMBL" id="ORZ10493.1"/>
    </source>
</evidence>
<dbReference type="InterPro" id="IPR001810">
    <property type="entry name" value="F-box_dom"/>
</dbReference>
<dbReference type="SUPFAM" id="SSF50978">
    <property type="entry name" value="WD40 repeat-like"/>
    <property type="match status" value="1"/>
</dbReference>
<dbReference type="GO" id="GO:0043130">
    <property type="term" value="F:ubiquitin binding"/>
    <property type="evidence" value="ECO:0007669"/>
    <property type="project" value="TreeGrafter"/>
</dbReference>
<feature type="compositionally biased region" description="Low complexity" evidence="4">
    <location>
        <begin position="179"/>
        <end position="191"/>
    </location>
</feature>
<dbReference type="SMART" id="SM00256">
    <property type="entry name" value="FBOX"/>
    <property type="match status" value="1"/>
</dbReference>
<dbReference type="PROSITE" id="PS50082">
    <property type="entry name" value="WD_REPEATS_2"/>
    <property type="match status" value="5"/>
</dbReference>
<proteinExistence type="predicted"/>
<dbReference type="SUPFAM" id="SSF81383">
    <property type="entry name" value="F-box domain"/>
    <property type="match status" value="1"/>
</dbReference>
<dbReference type="CDD" id="cd00200">
    <property type="entry name" value="WD40"/>
    <property type="match status" value="1"/>
</dbReference>
<dbReference type="InterPro" id="IPR020472">
    <property type="entry name" value="WD40_PAC1"/>
</dbReference>
<name>A0A1X2I6N4_9FUNG</name>
<dbReference type="PANTHER" id="PTHR19849">
    <property type="entry name" value="PHOSPHOLIPASE A-2-ACTIVATING PROTEIN"/>
    <property type="match status" value="1"/>
</dbReference>
<gene>
    <name evidence="6" type="ORF">BCR42DRAFT_422503</name>
</gene>
<dbReference type="PROSITE" id="PS50181">
    <property type="entry name" value="FBOX"/>
    <property type="match status" value="1"/>
</dbReference>
<comment type="caution">
    <text evidence="6">The sequence shown here is derived from an EMBL/GenBank/DDBJ whole genome shotgun (WGS) entry which is preliminary data.</text>
</comment>
<feature type="repeat" description="WD" evidence="3">
    <location>
        <begin position="574"/>
        <end position="613"/>
    </location>
</feature>
<keyword evidence="2" id="KW-0677">Repeat</keyword>
<feature type="region of interest" description="Disordered" evidence="4">
    <location>
        <begin position="105"/>
        <end position="198"/>
    </location>
</feature>
<keyword evidence="1 3" id="KW-0853">WD repeat</keyword>
<feature type="repeat" description="WD" evidence="3">
    <location>
        <begin position="614"/>
        <end position="655"/>
    </location>
</feature>
<feature type="repeat" description="WD" evidence="3">
    <location>
        <begin position="656"/>
        <end position="686"/>
    </location>
</feature>
<dbReference type="InterPro" id="IPR001680">
    <property type="entry name" value="WD40_rpt"/>
</dbReference>
<dbReference type="SUPFAM" id="SSF81995">
    <property type="entry name" value="beta-sandwich domain of Sec23/24"/>
    <property type="match status" value="1"/>
</dbReference>
<keyword evidence="7" id="KW-1185">Reference proteome</keyword>
<evidence type="ECO:0000256" key="3">
    <source>
        <dbReference type="PROSITE-ProRule" id="PRU00221"/>
    </source>
</evidence>
<evidence type="ECO:0000313" key="7">
    <source>
        <dbReference type="Proteomes" id="UP000193560"/>
    </source>
</evidence>
<feature type="compositionally biased region" description="Polar residues" evidence="4">
    <location>
        <begin position="108"/>
        <end position="140"/>
    </location>
</feature>
<feature type="region of interest" description="Disordered" evidence="4">
    <location>
        <begin position="363"/>
        <end position="396"/>
    </location>
</feature>
<feature type="repeat" description="WD" evidence="3">
    <location>
        <begin position="469"/>
        <end position="508"/>
    </location>
</feature>
<feature type="domain" description="F-box" evidence="5">
    <location>
        <begin position="256"/>
        <end position="303"/>
    </location>
</feature>
<dbReference type="SMART" id="SM00320">
    <property type="entry name" value="WD40"/>
    <property type="match status" value="8"/>
</dbReference>
<feature type="compositionally biased region" description="Basic residues" evidence="4">
    <location>
        <begin position="161"/>
        <end position="178"/>
    </location>
</feature>
<evidence type="ECO:0000256" key="4">
    <source>
        <dbReference type="SAM" id="MobiDB-lite"/>
    </source>
</evidence>
<dbReference type="GO" id="GO:0005737">
    <property type="term" value="C:cytoplasm"/>
    <property type="evidence" value="ECO:0007669"/>
    <property type="project" value="TreeGrafter"/>
</dbReference>
<reference evidence="6 7" key="1">
    <citation type="submission" date="2016-07" db="EMBL/GenBank/DDBJ databases">
        <title>Pervasive Adenine N6-methylation of Active Genes in Fungi.</title>
        <authorList>
            <consortium name="DOE Joint Genome Institute"/>
            <person name="Mondo S.J."/>
            <person name="Dannebaum R.O."/>
            <person name="Kuo R.C."/>
            <person name="Labutti K."/>
            <person name="Haridas S."/>
            <person name="Kuo A."/>
            <person name="Salamov A."/>
            <person name="Ahrendt S.R."/>
            <person name="Lipzen A."/>
            <person name="Sullivan W."/>
            <person name="Andreopoulos W.B."/>
            <person name="Clum A."/>
            <person name="Lindquist E."/>
            <person name="Daum C."/>
            <person name="Ramamoorthy G.K."/>
            <person name="Gryganskyi A."/>
            <person name="Culley D."/>
            <person name="Magnuson J.K."/>
            <person name="James T.Y."/>
            <person name="O'Malley M.A."/>
            <person name="Stajich J.E."/>
            <person name="Spatafora J.W."/>
            <person name="Visel A."/>
            <person name="Grigoriev I.V."/>
        </authorList>
    </citation>
    <scope>NUCLEOTIDE SEQUENCE [LARGE SCALE GENOMIC DNA]</scope>
    <source>
        <strain evidence="6 7">NRRL 1336</strain>
    </source>
</reference>
<feature type="compositionally biased region" description="Basic and acidic residues" evidence="4">
    <location>
        <begin position="141"/>
        <end position="153"/>
    </location>
</feature>
<sequence length="780" mass="88512">MHLSLSTPSYTSPSVKILSRNMDNTIQDDTIAAPLTYPLSTATTPPSIKYSSFDSSIPNSLTQHSKDYCTSHLNPQNRTPRKRSVTFDDCILPFNTSFKRARIKSTDDTSVANTQDSTTSYFSGTAFPSPSPTPISQHPTWHQEQERQGEQLQHRQQQQQHHQHQHHQHHQHHQKQKQRQLQQLQQQQQQQSLLSPHQNINDPTILNAIWNMPNIIDTYDTLPTSTKSYLIFQLLKRSSASSLKFVNSLIMPILKRDMLASLPHEVALQVIRYLDVRSLCRAATVSKTWRSIVDHDRAIWRSLLEKDGLGDKNELGSRPERRYRTRSLTPSPLPPIRTMEERNIESINNNTGNNMNEGIQHMSEPMDIDDDNNTNCSNDDENQNVTPKGKERALPSIYNPYKNDYRRRHILRDNWQRGRFKRSTFPGHNITGQSVVTCLQFDDDKIISGVDDRVINIYETKTGRHISQLFGHEGGVWALQYIGNTLVSGSTDRTVRVWDIERAVCTHVFLGHTSTVRCLQIVMPTMVDGQLKPAQPLIVTGSRDSTLRVWRLPDPRTDPPFNGNGVNPWYMHTLTGHGLSVRAITAHGNTLVSGSYDNAVNVWNLETGRLVHRLHGHHQKVYAVVIDPERKRCYSGSMDGSIRVWDYVSGICLQILEGHTILVGLLGLTKNHLTSAGADGILRVWDPDTGICRHVLSGHDAAITCFQHDEHKVISGSEGGLKMWDIKTGRHIKDLITDHVDGVWRVAFDKHRCVAAVYKNDVTSFEVLDFSVHGLENLED</sequence>
<dbReference type="InterPro" id="IPR036047">
    <property type="entry name" value="F-box-like_dom_sf"/>
</dbReference>
<dbReference type="Proteomes" id="UP000193560">
    <property type="component" value="Unassembled WGS sequence"/>
</dbReference>
<feature type="compositionally biased region" description="Basic and acidic residues" evidence="4">
    <location>
        <begin position="310"/>
        <end position="322"/>
    </location>
</feature>
<dbReference type="AlphaFoldDB" id="A0A1X2I6N4"/>
<dbReference type="Gene3D" id="2.130.10.10">
    <property type="entry name" value="YVTN repeat-like/Quinoprotein amine dehydrogenase"/>
    <property type="match status" value="1"/>
</dbReference>
<evidence type="ECO:0000256" key="1">
    <source>
        <dbReference type="ARBA" id="ARBA00022574"/>
    </source>
</evidence>
<dbReference type="OrthoDB" id="190105at2759"/>
<evidence type="ECO:0000259" key="5">
    <source>
        <dbReference type="PROSITE" id="PS50181"/>
    </source>
</evidence>
<dbReference type="Gene3D" id="1.20.1280.50">
    <property type="match status" value="1"/>
</dbReference>
<dbReference type="Pfam" id="PF12937">
    <property type="entry name" value="F-box-like"/>
    <property type="match status" value="1"/>
</dbReference>
<evidence type="ECO:0000256" key="2">
    <source>
        <dbReference type="ARBA" id="ARBA00022737"/>
    </source>
</evidence>
<dbReference type="GO" id="GO:0043161">
    <property type="term" value="P:proteasome-mediated ubiquitin-dependent protein catabolic process"/>
    <property type="evidence" value="ECO:0007669"/>
    <property type="project" value="TreeGrafter"/>
</dbReference>